<keyword evidence="2" id="KW-1185">Reference proteome</keyword>
<reference evidence="1" key="2">
    <citation type="journal article" date="2016" name="Fungal Biol.">
        <title>Ochratoxin A production by Penicillium thymicola.</title>
        <authorList>
            <person name="Nguyen H.D.T."/>
            <person name="McMullin D.R."/>
            <person name="Ponomareva E."/>
            <person name="Riley R."/>
            <person name="Pomraning K.R."/>
            <person name="Baker S.E."/>
            <person name="Seifert K.A."/>
        </authorList>
    </citation>
    <scope>NUCLEOTIDE SEQUENCE</scope>
    <source>
        <strain evidence="1">DAOM 180753</strain>
    </source>
</reference>
<sequence>MLTYNKGERIADANMRLMRLDPTLDKYERSFEIFRRAFRVWTEADLIEHIRAALRVGIRWLGYKTMGQKPPVNASMDKRMYYYRSLSVLPYRYPSKSTSNSPFPTTTIIE</sequence>
<comment type="caution">
    <text evidence="1">The sequence shown here is derived from an EMBL/GenBank/DDBJ whole genome shotgun (WGS) entry which is preliminary data.</text>
</comment>
<name>A0AAI9T7A7_PENTH</name>
<dbReference type="AlphaFoldDB" id="A0AAI9T7A7"/>
<evidence type="ECO:0000313" key="1">
    <source>
        <dbReference type="EMBL" id="KAJ9481673.1"/>
    </source>
</evidence>
<dbReference type="EMBL" id="LACB01000709">
    <property type="protein sequence ID" value="KAJ9481673.1"/>
    <property type="molecule type" value="Genomic_DNA"/>
</dbReference>
<reference evidence="1" key="1">
    <citation type="submission" date="2015-06" db="EMBL/GenBank/DDBJ databases">
        <authorList>
            <person name="Nguyen H."/>
        </authorList>
    </citation>
    <scope>NUCLEOTIDE SEQUENCE</scope>
    <source>
        <strain evidence="1">DAOM 180753</strain>
    </source>
</reference>
<accession>A0AAI9T7A7</accession>
<gene>
    <name evidence="1" type="ORF">VN97_g11796</name>
</gene>
<dbReference type="Proteomes" id="UP001227192">
    <property type="component" value="Unassembled WGS sequence"/>
</dbReference>
<protein>
    <submittedName>
        <fullName evidence="1">Uncharacterized protein</fullName>
    </submittedName>
</protein>
<organism evidence="1 2">
    <name type="scientific">Penicillium thymicola</name>
    <dbReference type="NCBI Taxonomy" id="293382"/>
    <lineage>
        <taxon>Eukaryota</taxon>
        <taxon>Fungi</taxon>
        <taxon>Dikarya</taxon>
        <taxon>Ascomycota</taxon>
        <taxon>Pezizomycotina</taxon>
        <taxon>Eurotiomycetes</taxon>
        <taxon>Eurotiomycetidae</taxon>
        <taxon>Eurotiales</taxon>
        <taxon>Aspergillaceae</taxon>
        <taxon>Penicillium</taxon>
    </lineage>
</organism>
<proteinExistence type="predicted"/>
<evidence type="ECO:0000313" key="2">
    <source>
        <dbReference type="Proteomes" id="UP001227192"/>
    </source>
</evidence>